<dbReference type="RefSeq" id="WP_144706699.1">
    <property type="nucleotide sequence ID" value="NZ_VNJJ01000019.1"/>
</dbReference>
<reference evidence="1 2" key="1">
    <citation type="submission" date="2019-07" db="EMBL/GenBank/DDBJ databases">
        <authorList>
            <person name="Kim J."/>
        </authorList>
    </citation>
    <scope>NUCLEOTIDE SEQUENCE [LARGE SCALE GENOMIC DNA]</scope>
    <source>
        <strain evidence="1 2">G13</strain>
    </source>
</reference>
<dbReference type="Pfam" id="PF02082">
    <property type="entry name" value="Rrf2"/>
    <property type="match status" value="1"/>
</dbReference>
<evidence type="ECO:0000313" key="2">
    <source>
        <dbReference type="Proteomes" id="UP000316330"/>
    </source>
</evidence>
<evidence type="ECO:0000313" key="1">
    <source>
        <dbReference type="EMBL" id="TVX95963.1"/>
    </source>
</evidence>
<dbReference type="InterPro" id="IPR030489">
    <property type="entry name" value="TR_Rrf2-type_CS"/>
</dbReference>
<dbReference type="AlphaFoldDB" id="A0A559J7V9"/>
<comment type="caution">
    <text evidence="1">The sequence shown here is derived from an EMBL/GenBank/DDBJ whole genome shotgun (WGS) entry which is preliminary data.</text>
</comment>
<dbReference type="InterPro" id="IPR000944">
    <property type="entry name" value="Tscrpt_reg_Rrf2"/>
</dbReference>
<dbReference type="GO" id="GO:0003700">
    <property type="term" value="F:DNA-binding transcription factor activity"/>
    <property type="evidence" value="ECO:0007669"/>
    <property type="project" value="TreeGrafter"/>
</dbReference>
<dbReference type="PANTHER" id="PTHR33221:SF15">
    <property type="entry name" value="HTH-TYPE TRANSCRIPTIONAL REGULATOR YWGB-RELATED"/>
    <property type="match status" value="1"/>
</dbReference>
<dbReference type="SUPFAM" id="SSF46785">
    <property type="entry name" value="Winged helix' DNA-binding domain"/>
    <property type="match status" value="1"/>
</dbReference>
<gene>
    <name evidence="1" type="ORF">FPZ45_22345</name>
</gene>
<dbReference type="Proteomes" id="UP000316330">
    <property type="component" value="Unassembled WGS sequence"/>
</dbReference>
<proteinExistence type="predicted"/>
<dbReference type="PROSITE" id="PS01332">
    <property type="entry name" value="HTH_RRF2_1"/>
    <property type="match status" value="1"/>
</dbReference>
<keyword evidence="2" id="KW-1185">Reference proteome</keyword>
<dbReference type="PROSITE" id="PS51197">
    <property type="entry name" value="HTH_RRF2_2"/>
    <property type="match status" value="1"/>
</dbReference>
<accession>A0A559J7V9</accession>
<organism evidence="1 2">
    <name type="scientific">Cohnella terricola</name>
    <dbReference type="NCBI Taxonomy" id="1289167"/>
    <lineage>
        <taxon>Bacteria</taxon>
        <taxon>Bacillati</taxon>
        <taxon>Bacillota</taxon>
        <taxon>Bacilli</taxon>
        <taxon>Bacillales</taxon>
        <taxon>Paenibacillaceae</taxon>
        <taxon>Cohnella</taxon>
    </lineage>
</organism>
<dbReference type="EMBL" id="VNJJ01000019">
    <property type="protein sequence ID" value="TVX95963.1"/>
    <property type="molecule type" value="Genomic_DNA"/>
</dbReference>
<dbReference type="Gene3D" id="1.10.10.10">
    <property type="entry name" value="Winged helix-like DNA-binding domain superfamily/Winged helix DNA-binding domain"/>
    <property type="match status" value="1"/>
</dbReference>
<dbReference type="InterPro" id="IPR036390">
    <property type="entry name" value="WH_DNA-bd_sf"/>
</dbReference>
<dbReference type="OrthoDB" id="32510at2"/>
<dbReference type="GO" id="GO:0005829">
    <property type="term" value="C:cytosol"/>
    <property type="evidence" value="ECO:0007669"/>
    <property type="project" value="TreeGrafter"/>
</dbReference>
<dbReference type="InterPro" id="IPR036388">
    <property type="entry name" value="WH-like_DNA-bd_sf"/>
</dbReference>
<sequence>MKPEKCVGSYHPKWFGLALQALVVLSRDSVRICPSAELAVYLQSEATLLRRILAILAKGGILDTREGRDGGYRLRRDPHTLKLSEVYTVLQVGNLLCSGIRDTAGTHTFGKEMDGIFGDLTAEIDRSVLDTLEKYTVGQIAERAFGCADLAVAATPDAGKLEY</sequence>
<dbReference type="PANTHER" id="PTHR33221">
    <property type="entry name" value="WINGED HELIX-TURN-HELIX TRANSCRIPTIONAL REGULATOR, RRF2 FAMILY"/>
    <property type="match status" value="1"/>
</dbReference>
<name>A0A559J7V9_9BACL</name>
<protein>
    <submittedName>
        <fullName evidence="1">Transcriptional regulator</fullName>
    </submittedName>
</protein>